<reference evidence="1 2" key="1">
    <citation type="submission" date="2015-03" db="EMBL/GenBank/DDBJ databases">
        <title>Caedibacter varicaedens, whole genome shotgun sequence.</title>
        <authorList>
            <person name="Suzuki H."/>
            <person name="Dapper A.L."/>
            <person name="Gibson A.K."/>
            <person name="Jackson C."/>
            <person name="Lee H."/>
            <person name="Pejaver V.R."/>
            <person name="Doak T."/>
            <person name="Lynch M."/>
        </authorList>
    </citation>
    <scope>NUCLEOTIDE SEQUENCE [LARGE SCALE GENOMIC DNA]</scope>
</reference>
<dbReference type="Pfam" id="PF13279">
    <property type="entry name" value="4HBT_2"/>
    <property type="match status" value="1"/>
</dbReference>
<dbReference type="CDD" id="cd00586">
    <property type="entry name" value="4HBT"/>
    <property type="match status" value="1"/>
</dbReference>
<protein>
    <recommendedName>
        <fullName evidence="3">Thioesterase superfamily protein</fullName>
    </recommendedName>
</protein>
<dbReference type="Proteomes" id="UP000036771">
    <property type="component" value="Unassembled WGS sequence"/>
</dbReference>
<organism evidence="1 2">
    <name type="scientific">Caedimonas varicaedens</name>
    <dbReference type="NCBI Taxonomy" id="1629334"/>
    <lineage>
        <taxon>Bacteria</taxon>
        <taxon>Pseudomonadati</taxon>
        <taxon>Pseudomonadota</taxon>
        <taxon>Alphaproteobacteria</taxon>
        <taxon>Holosporales</taxon>
        <taxon>Caedimonadaceae</taxon>
        <taxon>Caedimonas</taxon>
    </lineage>
</organism>
<evidence type="ECO:0000313" key="1">
    <source>
        <dbReference type="EMBL" id="GAO98231.1"/>
    </source>
</evidence>
<evidence type="ECO:0008006" key="3">
    <source>
        <dbReference type="Google" id="ProtNLM"/>
    </source>
</evidence>
<dbReference type="OrthoDB" id="3727779at2"/>
<dbReference type="PANTHER" id="PTHR12475:SF4">
    <property type="entry name" value="PROTEIN THEM6"/>
    <property type="match status" value="1"/>
</dbReference>
<comment type="caution">
    <text evidence="1">The sequence shown here is derived from an EMBL/GenBank/DDBJ whole genome shotgun (WGS) entry which is preliminary data.</text>
</comment>
<dbReference type="InterPro" id="IPR029069">
    <property type="entry name" value="HotDog_dom_sf"/>
</dbReference>
<dbReference type="InterPro" id="IPR051490">
    <property type="entry name" value="THEM6_lcsJ_thioesterase"/>
</dbReference>
<accession>A0A0K8MCI5</accession>
<proteinExistence type="predicted"/>
<dbReference type="SUPFAM" id="SSF54637">
    <property type="entry name" value="Thioesterase/thiol ester dehydrase-isomerase"/>
    <property type="match status" value="1"/>
</dbReference>
<dbReference type="PANTHER" id="PTHR12475">
    <property type="match status" value="1"/>
</dbReference>
<gene>
    <name evidence="1" type="ORF">Cva_00879</name>
</gene>
<dbReference type="AlphaFoldDB" id="A0A0K8MCI5"/>
<sequence length="186" mass="21600">MNLLLRFIRVMIHAFFRSTIDLSKESVVVFRVFPHDIDLNIHMTNSRYLSLMDLGRVDLMLRSPLAKPVITGQWKAVLGSVTLQFRRPLKLFQKISLHTRVIGWDQKWIYLEQKTISNHQLMSTAIAKCLFLDHHGIIVTERLLKIFGSESTFPAMNITPVIQHWNALEETFKTAKNQESDQNEPS</sequence>
<keyword evidence="2" id="KW-1185">Reference proteome</keyword>
<name>A0A0K8MCI5_9PROT</name>
<dbReference type="Gene3D" id="3.10.129.10">
    <property type="entry name" value="Hotdog Thioesterase"/>
    <property type="match status" value="1"/>
</dbReference>
<dbReference type="STRING" id="1629334.Cva_00879"/>
<evidence type="ECO:0000313" key="2">
    <source>
        <dbReference type="Proteomes" id="UP000036771"/>
    </source>
</evidence>
<dbReference type="EMBL" id="BBVC01000036">
    <property type="protein sequence ID" value="GAO98231.1"/>
    <property type="molecule type" value="Genomic_DNA"/>
</dbReference>